<dbReference type="NCBIfam" id="TIGR01439">
    <property type="entry name" value="lp_hng_hel_AbrB"/>
    <property type="match status" value="1"/>
</dbReference>
<dbReference type="Pfam" id="PF18277">
    <property type="entry name" value="AbrB_C"/>
    <property type="match status" value="1"/>
</dbReference>
<dbReference type="InterPro" id="IPR052731">
    <property type="entry name" value="B_subtilis_Trans_State_Reg"/>
</dbReference>
<dbReference type="InterPro" id="IPR007159">
    <property type="entry name" value="SpoVT-AbrB_dom"/>
</dbReference>
<reference evidence="2 3" key="1">
    <citation type="submission" date="2013-05" db="EMBL/GenBank/DDBJ databases">
        <title>Complete genome sequence of Bacillus thuringiensis YBT-1518, a typical strain with high toxicity to nematode.</title>
        <authorList>
            <person name="Wang P."/>
            <person name="Zhang C."/>
            <person name="Guo M."/>
            <person name="Guo S."/>
            <person name="Zhu Y."/>
            <person name="Zheng J."/>
            <person name="Zhu L."/>
            <person name="Ruan L."/>
            <person name="Peng D."/>
            <person name="Sun M."/>
        </authorList>
    </citation>
    <scope>NUCLEOTIDE SEQUENCE [LARGE SCALE GENOMIC DNA]</scope>
    <source>
        <strain evidence="2 3">YBT-1518</strain>
        <plasmid evidence="2 3">pBMB0231</plasmid>
    </source>
</reference>
<dbReference type="EMBL" id="CP005938">
    <property type="protein sequence ID" value="AHA75528.1"/>
    <property type="molecule type" value="Genomic_DNA"/>
</dbReference>
<protein>
    <submittedName>
        <fullName evidence="2">Transcriptional regulator</fullName>
    </submittedName>
</protein>
<evidence type="ECO:0000313" key="3">
    <source>
        <dbReference type="Proteomes" id="UP000018566"/>
    </source>
</evidence>
<dbReference type="InterPro" id="IPR040678">
    <property type="entry name" value="AbrB_C"/>
</dbReference>
<dbReference type="PANTHER" id="PTHR36432:SF4">
    <property type="entry name" value="TRANSITION STATE REGULATOR ABH-RELATED"/>
    <property type="match status" value="1"/>
</dbReference>
<dbReference type="InterPro" id="IPR037914">
    <property type="entry name" value="SpoVT-AbrB_sf"/>
</dbReference>
<dbReference type="AlphaFoldDB" id="A0A9W3KJ88"/>
<evidence type="ECO:0000313" key="2">
    <source>
        <dbReference type="EMBL" id="AHA75528.1"/>
    </source>
</evidence>
<evidence type="ECO:0000259" key="1">
    <source>
        <dbReference type="SMART" id="SM00966"/>
    </source>
</evidence>
<gene>
    <name evidence="2" type="ORF">YBT1518_34266</name>
</gene>
<name>A0A9W3KJ88_BACTU</name>
<dbReference type="KEGG" id="bthu:YBT1518_34266"/>
<accession>A0A9W3KJ88</accession>
<dbReference type="Gene3D" id="2.10.260.10">
    <property type="match status" value="1"/>
</dbReference>
<dbReference type="PANTHER" id="PTHR36432">
    <property type="match status" value="1"/>
</dbReference>
<dbReference type="GO" id="GO:0003677">
    <property type="term" value="F:DNA binding"/>
    <property type="evidence" value="ECO:0007669"/>
    <property type="project" value="InterPro"/>
</dbReference>
<dbReference type="Pfam" id="PF04014">
    <property type="entry name" value="MazE_antitoxin"/>
    <property type="match status" value="1"/>
</dbReference>
<dbReference type="SUPFAM" id="SSF89447">
    <property type="entry name" value="AbrB/MazE/MraZ-like"/>
    <property type="match status" value="1"/>
</dbReference>
<feature type="domain" description="SpoVT-AbrB" evidence="1">
    <location>
        <begin position="8"/>
        <end position="51"/>
    </location>
</feature>
<sequence>MKATGIVRKVDNLGRIVIPKETRRILQVDSGDALEIFVEEDAIILQKNIYHGMCPITGEISARNVKLAGGKLTLSPEGVKQLLAELEQYKVRYEKNRGRTIWKRNYRHFKRIKVKT</sequence>
<keyword evidence="2" id="KW-0614">Plasmid</keyword>
<dbReference type="Proteomes" id="UP000018566">
    <property type="component" value="Plasmid pBMB0231"/>
</dbReference>
<geneLocation type="plasmid" evidence="2 3">
    <name>pBMB0231</name>
</geneLocation>
<dbReference type="SMART" id="SM00966">
    <property type="entry name" value="SpoVT_AbrB"/>
    <property type="match status" value="1"/>
</dbReference>
<organism evidence="2 3">
    <name type="scientific">Bacillus thuringiensis YBT-1518</name>
    <dbReference type="NCBI Taxonomy" id="529122"/>
    <lineage>
        <taxon>Bacteria</taxon>
        <taxon>Bacillati</taxon>
        <taxon>Bacillota</taxon>
        <taxon>Bacilli</taxon>
        <taxon>Bacillales</taxon>
        <taxon>Bacillaceae</taxon>
        <taxon>Bacillus</taxon>
        <taxon>Bacillus cereus group</taxon>
    </lineage>
</organism>
<proteinExistence type="predicted"/>